<feature type="domain" description="DUF4296" evidence="1">
    <location>
        <begin position="1"/>
        <end position="71"/>
    </location>
</feature>
<evidence type="ECO:0000259" key="1">
    <source>
        <dbReference type="Pfam" id="PF14129"/>
    </source>
</evidence>
<proteinExistence type="predicted"/>
<dbReference type="Pfam" id="PF14129">
    <property type="entry name" value="DUF4296"/>
    <property type="match status" value="1"/>
</dbReference>
<dbReference type="InterPro" id="IPR025381">
    <property type="entry name" value="DUF4296"/>
</dbReference>
<dbReference type="AlphaFoldDB" id="J9GU88"/>
<organism evidence="2">
    <name type="scientific">gut metagenome</name>
    <dbReference type="NCBI Taxonomy" id="749906"/>
    <lineage>
        <taxon>unclassified sequences</taxon>
        <taxon>metagenomes</taxon>
        <taxon>organismal metagenomes</taxon>
    </lineage>
</organism>
<reference evidence="2" key="1">
    <citation type="journal article" date="2012" name="PLoS ONE">
        <title>Gene sets for utilization of primary and secondary nutrition supplies in the distal gut of endangered iberian lynx.</title>
        <authorList>
            <person name="Alcaide M."/>
            <person name="Messina E."/>
            <person name="Richter M."/>
            <person name="Bargiela R."/>
            <person name="Peplies J."/>
            <person name="Huws S.A."/>
            <person name="Newbold C.J."/>
            <person name="Golyshin P.N."/>
            <person name="Simon M.A."/>
            <person name="Lopez G."/>
            <person name="Yakimov M.M."/>
            <person name="Ferrer M."/>
        </authorList>
    </citation>
    <scope>NUCLEOTIDE SEQUENCE</scope>
</reference>
<protein>
    <submittedName>
        <fullName evidence="2">Lipoprotein</fullName>
    </submittedName>
</protein>
<gene>
    <name evidence="2" type="ORF">EVA_07906</name>
</gene>
<dbReference type="EMBL" id="AMCI01001962">
    <property type="protein sequence ID" value="EJX03985.1"/>
    <property type="molecule type" value="Genomic_DNA"/>
</dbReference>
<accession>J9GU88</accession>
<keyword evidence="2" id="KW-0449">Lipoprotein</keyword>
<sequence>MEDVLYDYHITQGLASQRPSDSIPFLSHLYRQAVFEKYGIAQADFDRSMEWYARHTSQLSKIYERVGERLGESGGSGSGSRMNIGRDGERLTSDTAQIWQGPQTLLLSSQGVQHYVFQVPADTSY</sequence>
<comment type="caution">
    <text evidence="2">The sequence shown here is derived from an EMBL/GenBank/DDBJ whole genome shotgun (WGS) entry which is preliminary data.</text>
</comment>
<name>J9GU88_9ZZZZ</name>
<feature type="non-terminal residue" evidence="2">
    <location>
        <position position="125"/>
    </location>
</feature>
<evidence type="ECO:0000313" key="2">
    <source>
        <dbReference type="EMBL" id="EJX03985.1"/>
    </source>
</evidence>